<proteinExistence type="predicted"/>
<dbReference type="Proteomes" id="UP001500973">
    <property type="component" value="Unassembled WGS sequence"/>
</dbReference>
<evidence type="ECO:0000313" key="1">
    <source>
        <dbReference type="EMBL" id="GAA1431776.1"/>
    </source>
</evidence>
<organism evidence="1 2">
    <name type="scientific">Streptomyces thermospinosisporus</name>
    <dbReference type="NCBI Taxonomy" id="161482"/>
    <lineage>
        <taxon>Bacteria</taxon>
        <taxon>Bacillati</taxon>
        <taxon>Actinomycetota</taxon>
        <taxon>Actinomycetes</taxon>
        <taxon>Kitasatosporales</taxon>
        <taxon>Streptomycetaceae</taxon>
        <taxon>Streptomyces</taxon>
    </lineage>
</organism>
<dbReference type="RefSeq" id="WP_344015529.1">
    <property type="nucleotide sequence ID" value="NZ_BAAAIZ010000090.1"/>
</dbReference>
<evidence type="ECO:0000313" key="2">
    <source>
        <dbReference type="Proteomes" id="UP001500973"/>
    </source>
</evidence>
<dbReference type="EMBL" id="BAAAIZ010000090">
    <property type="protein sequence ID" value="GAA1431776.1"/>
    <property type="molecule type" value="Genomic_DNA"/>
</dbReference>
<comment type="caution">
    <text evidence="1">The sequence shown here is derived from an EMBL/GenBank/DDBJ whole genome shotgun (WGS) entry which is preliminary data.</text>
</comment>
<dbReference type="InterPro" id="IPR036410">
    <property type="entry name" value="HSP_DnaJ_Cys-rich_dom_sf"/>
</dbReference>
<protein>
    <submittedName>
        <fullName evidence="1">Uncharacterized protein</fullName>
    </submittedName>
</protein>
<accession>A0ABP4JY59</accession>
<sequence length="51" mass="5072">MSEQQPPPARACPACGGAKGHVVDHSHDGKTVQVWRTCGACGGTGIQGGGI</sequence>
<gene>
    <name evidence="1" type="ORF">GCM10009601_51460</name>
</gene>
<keyword evidence="2" id="KW-1185">Reference proteome</keyword>
<dbReference type="SUPFAM" id="SSF57938">
    <property type="entry name" value="DnaJ/Hsp40 cysteine-rich domain"/>
    <property type="match status" value="1"/>
</dbReference>
<reference evidence="2" key="1">
    <citation type="journal article" date="2019" name="Int. J. Syst. Evol. Microbiol.">
        <title>The Global Catalogue of Microorganisms (GCM) 10K type strain sequencing project: providing services to taxonomists for standard genome sequencing and annotation.</title>
        <authorList>
            <consortium name="The Broad Institute Genomics Platform"/>
            <consortium name="The Broad Institute Genome Sequencing Center for Infectious Disease"/>
            <person name="Wu L."/>
            <person name="Ma J."/>
        </authorList>
    </citation>
    <scope>NUCLEOTIDE SEQUENCE [LARGE SCALE GENOMIC DNA]</scope>
    <source>
        <strain evidence="2">JCM 11756</strain>
    </source>
</reference>
<name>A0ABP4JY59_9ACTN</name>